<dbReference type="GO" id="GO:0016285">
    <property type="term" value="F:alanyl aminopeptidase activity"/>
    <property type="evidence" value="ECO:0007669"/>
    <property type="project" value="UniProtKB-EC"/>
</dbReference>
<reference evidence="15" key="1">
    <citation type="submission" date="2020-09" db="EMBL/GenBank/DDBJ databases">
        <title>Novel species in genus Aeromicrobium.</title>
        <authorList>
            <person name="Zhang G."/>
        </authorList>
    </citation>
    <scope>NUCLEOTIDE SEQUENCE</scope>
    <source>
        <strain evidence="15">Zg-636</strain>
    </source>
</reference>
<dbReference type="RefSeq" id="WP_187768691.1">
    <property type="nucleotide sequence ID" value="NZ_JACTVM010000001.1"/>
</dbReference>
<evidence type="ECO:0000256" key="6">
    <source>
        <dbReference type="ARBA" id="ARBA00022670"/>
    </source>
</evidence>
<dbReference type="InterPro" id="IPR042097">
    <property type="entry name" value="Aminopeptidase_N-like_N_sf"/>
</dbReference>
<dbReference type="GO" id="GO:0006508">
    <property type="term" value="P:proteolysis"/>
    <property type="evidence" value="ECO:0007669"/>
    <property type="project" value="UniProtKB-KW"/>
</dbReference>
<feature type="signal peptide" evidence="13">
    <location>
        <begin position="1"/>
        <end position="35"/>
    </location>
</feature>
<evidence type="ECO:0000256" key="1">
    <source>
        <dbReference type="ARBA" id="ARBA00000098"/>
    </source>
</evidence>
<dbReference type="Proteomes" id="UP000620591">
    <property type="component" value="Unassembled WGS sequence"/>
</dbReference>
<evidence type="ECO:0000256" key="12">
    <source>
        <dbReference type="ARBA" id="ARBA00031533"/>
    </source>
</evidence>
<dbReference type="InterPro" id="IPR001930">
    <property type="entry name" value="Peptidase_M1"/>
</dbReference>
<gene>
    <name evidence="15" type="ORF">IBG24_04210</name>
</gene>
<keyword evidence="9" id="KW-0862">Zinc</keyword>
<evidence type="ECO:0000256" key="13">
    <source>
        <dbReference type="SAM" id="SignalP"/>
    </source>
</evidence>
<comment type="similarity">
    <text evidence="3">Belongs to the peptidase M1 family.</text>
</comment>
<keyword evidence="8" id="KW-0378">Hydrolase</keyword>
<dbReference type="PANTHER" id="PTHR11533">
    <property type="entry name" value="PROTEASE M1 ZINC METALLOPROTEASE"/>
    <property type="match status" value="1"/>
</dbReference>
<dbReference type="GO" id="GO:0008237">
    <property type="term" value="F:metallopeptidase activity"/>
    <property type="evidence" value="ECO:0007669"/>
    <property type="project" value="UniProtKB-KW"/>
</dbReference>
<feature type="domain" description="Peptidase M1 membrane alanine aminopeptidase" evidence="14">
    <location>
        <begin position="357"/>
        <end position="504"/>
    </location>
</feature>
<keyword evidence="7" id="KW-0479">Metal-binding</keyword>
<evidence type="ECO:0000256" key="2">
    <source>
        <dbReference type="ARBA" id="ARBA00001947"/>
    </source>
</evidence>
<comment type="caution">
    <text evidence="15">The sequence shown here is derived from an EMBL/GenBank/DDBJ whole genome shotgun (WGS) entry which is preliminary data.</text>
</comment>
<dbReference type="EC" id="3.4.11.2" evidence="4"/>
<accession>A0A8I0K089</accession>
<dbReference type="SUPFAM" id="SSF55486">
    <property type="entry name" value="Metalloproteases ('zincins'), catalytic domain"/>
    <property type="match status" value="1"/>
</dbReference>
<dbReference type="GO" id="GO:0008270">
    <property type="term" value="F:zinc ion binding"/>
    <property type="evidence" value="ECO:0007669"/>
    <property type="project" value="InterPro"/>
</dbReference>
<evidence type="ECO:0000313" key="15">
    <source>
        <dbReference type="EMBL" id="MBC9225518.1"/>
    </source>
</evidence>
<comment type="catalytic activity">
    <reaction evidence="1">
        <text>Release of an N-terminal amino acid, Xaa-|-Yaa- from a peptide, amide or arylamide. Xaa is preferably Ala, but may be most amino acids including Pro (slow action). When a terminal hydrophobic residue is followed by a prolyl residue, the two may be released as an intact Xaa-Pro dipeptide.</text>
        <dbReference type="EC" id="3.4.11.2"/>
    </reaction>
</comment>
<evidence type="ECO:0000256" key="3">
    <source>
        <dbReference type="ARBA" id="ARBA00010136"/>
    </source>
</evidence>
<evidence type="ECO:0000256" key="11">
    <source>
        <dbReference type="ARBA" id="ARBA00029811"/>
    </source>
</evidence>
<feature type="chain" id="PRO_5034198285" description="Aminopeptidase N" evidence="13">
    <location>
        <begin position="36"/>
        <end position="981"/>
    </location>
</feature>
<evidence type="ECO:0000313" key="16">
    <source>
        <dbReference type="Proteomes" id="UP000620591"/>
    </source>
</evidence>
<dbReference type="Gene3D" id="2.60.40.2700">
    <property type="match status" value="3"/>
</dbReference>
<dbReference type="InterPro" id="IPR014782">
    <property type="entry name" value="Peptidase_M1_dom"/>
</dbReference>
<evidence type="ECO:0000256" key="5">
    <source>
        <dbReference type="ARBA" id="ARBA00015611"/>
    </source>
</evidence>
<dbReference type="InterPro" id="IPR027268">
    <property type="entry name" value="Peptidase_M4/M1_CTD_sf"/>
</dbReference>
<keyword evidence="6" id="KW-0645">Protease</keyword>
<evidence type="ECO:0000256" key="7">
    <source>
        <dbReference type="ARBA" id="ARBA00022723"/>
    </source>
</evidence>
<proteinExistence type="inferred from homology"/>
<dbReference type="PRINTS" id="PR00756">
    <property type="entry name" value="ALADIPTASE"/>
</dbReference>
<evidence type="ECO:0000256" key="4">
    <source>
        <dbReference type="ARBA" id="ARBA00012564"/>
    </source>
</evidence>
<dbReference type="InterPro" id="IPR050344">
    <property type="entry name" value="Peptidase_M1_aminopeptidases"/>
</dbReference>
<organism evidence="15 16">
    <name type="scientific">Aeromicrobium senzhongii</name>
    <dbReference type="NCBI Taxonomy" id="2663859"/>
    <lineage>
        <taxon>Bacteria</taxon>
        <taxon>Bacillati</taxon>
        <taxon>Actinomycetota</taxon>
        <taxon>Actinomycetes</taxon>
        <taxon>Propionibacteriales</taxon>
        <taxon>Nocardioidaceae</taxon>
        <taxon>Aeromicrobium</taxon>
    </lineage>
</organism>
<evidence type="ECO:0000256" key="10">
    <source>
        <dbReference type="ARBA" id="ARBA00023049"/>
    </source>
</evidence>
<keyword evidence="13" id="KW-0732">Signal</keyword>
<protein>
    <recommendedName>
        <fullName evidence="5">Aminopeptidase N</fullName>
        <ecNumber evidence="4">3.4.11.2</ecNumber>
    </recommendedName>
    <alternativeName>
        <fullName evidence="11">Alanine aminopeptidase</fullName>
    </alternativeName>
    <alternativeName>
        <fullName evidence="12">Lysyl aminopeptidase</fullName>
    </alternativeName>
</protein>
<evidence type="ECO:0000259" key="14">
    <source>
        <dbReference type="Pfam" id="PF01433"/>
    </source>
</evidence>
<dbReference type="Gene3D" id="1.10.390.10">
    <property type="entry name" value="Neutral Protease Domain 2"/>
    <property type="match status" value="1"/>
</dbReference>
<sequence>MSASTLERARWRRAAARAVPLVLVAGTLLGTPAQAEPLAPVDGAQTAGDAIFPHVGNGGYDALHYDVDIAWQANGLVGNIMSGELTDASTTMRARTTGAPLRTFSLDFEGLQIDSVTVNGAPATYERVQSAADIKFKLIVTPAEPVEGEFTTEVTYRGTPSTHVDPDNSWEGWVPTTDGAIFMGQPVGAMAGFPHNNTPGDKATWSFTLDVPSTITSATGTGPAAAVSNGELASKTVSPGGERTTWEWVQREQMASELALISIGKYDVHESQVTLSGGRVIPEWSFVDSSLSEANKTTINNRRALLGEMLRRFEGVFGLYPGNSTGVVIDTVPSGINYALETQDRSFFPSAGSVNGNTLLHELAHQWYGNNVSPGLWTDIWINEGMGTWAPTYYSSTLAAPTPNPGAVETTYYNSWNSTAASHPNWRTPPGAQTNPGSLYGYQTYTRGAQFWEALRTVLRDEDFLRVLKRWQVRYAGTSPRADRLKELAEEISGHDLNAFWQDWIYDADKPAWPSKYDVSVSSEPAQGTVSGGAEVAFTVKAVNSGKVPLPGATVTVDVGDVVDDGRLGTLPAGVTRAGETLTWTVPETAVGATASTTFTVTTRAASDDLFVKADPVTMGGACVACGGLKSAPKPTVSGTPTVGATLTAEGAWPQGTTLTHEWSVDGVVRTGATERTFVPEPTDIGKTVSVVVTGVAPGRSATRRVSAPTEAVVEGMQAATPVPTLSGTPRVDAEVSVVPGEWDAGVSLTREWFVDGESVGNGASYTPTAADAGKPLTVAVTGERAGYASVTRTSAAVEVALAEQSATPVPTIAGTARFGSTLRATAGTWDAGVTLTYQWRRNGAPIAGATTATYRSGLADLGKRISVEVTGSRAGYESGSKVSVATAPVARATLPRGRVKVVGKPVVGRQLGLSVTRFGSGHRVTYRWYVGGKRVGNAKKLRLKKGYAGKRVSYRVTISKPGFTTVTKSGKVKAKVKPRR</sequence>
<dbReference type="CDD" id="cd09603">
    <property type="entry name" value="M1_APN_like"/>
    <property type="match status" value="1"/>
</dbReference>
<dbReference type="SUPFAM" id="SSF63737">
    <property type="entry name" value="Leukotriene A4 hydrolase N-terminal domain"/>
    <property type="match status" value="1"/>
</dbReference>
<keyword evidence="10" id="KW-0482">Metalloprotease</keyword>
<name>A0A8I0K089_9ACTN</name>
<evidence type="ECO:0000256" key="9">
    <source>
        <dbReference type="ARBA" id="ARBA00022833"/>
    </source>
</evidence>
<comment type="cofactor">
    <cofactor evidence="2">
        <name>Zn(2+)</name>
        <dbReference type="ChEBI" id="CHEBI:29105"/>
    </cofactor>
</comment>
<dbReference type="Pfam" id="PF01433">
    <property type="entry name" value="Peptidase_M1"/>
    <property type="match status" value="1"/>
</dbReference>
<dbReference type="AlphaFoldDB" id="A0A8I0K089"/>
<dbReference type="PANTHER" id="PTHR11533:SF297">
    <property type="entry name" value="AMINOPEPTIDASE N"/>
    <property type="match status" value="1"/>
</dbReference>
<dbReference type="EMBL" id="JACTVM010000001">
    <property type="protein sequence ID" value="MBC9225518.1"/>
    <property type="molecule type" value="Genomic_DNA"/>
</dbReference>
<evidence type="ECO:0000256" key="8">
    <source>
        <dbReference type="ARBA" id="ARBA00022801"/>
    </source>
</evidence>
<dbReference type="Gene3D" id="2.60.40.1730">
    <property type="entry name" value="tricorn interacting facor f3 domain"/>
    <property type="match status" value="1"/>
</dbReference>